<sequence length="210" mass="23982">MKPQKFNFKFNLFGIYCEIRNVDLDYFNYIVLIKEMKKCVAKENEEVNLFPNEKFRVEAMLHMSGEIYLLNSDDDVAFIFQQYRLKGVVGIKLFVEAFLPALPEPNTNLEPIDEQPQIPKKYDVNGDGNVRGDVDGEENVSGEVDGKDNVIGDKGEKDGADSGGILSDYEHNSEEEAENGDDDNVGRMSRRMKRNELKYEDNGKIYFKVG</sequence>
<keyword evidence="2" id="KW-1185">Reference proteome</keyword>
<evidence type="ECO:0000313" key="1">
    <source>
        <dbReference type="EMBL" id="KAJ0031237.1"/>
    </source>
</evidence>
<evidence type="ECO:0000313" key="2">
    <source>
        <dbReference type="Proteomes" id="UP001163603"/>
    </source>
</evidence>
<accession>A0ACC0Y8A6</accession>
<organism evidence="1 2">
    <name type="scientific">Pistacia integerrima</name>
    <dbReference type="NCBI Taxonomy" id="434235"/>
    <lineage>
        <taxon>Eukaryota</taxon>
        <taxon>Viridiplantae</taxon>
        <taxon>Streptophyta</taxon>
        <taxon>Embryophyta</taxon>
        <taxon>Tracheophyta</taxon>
        <taxon>Spermatophyta</taxon>
        <taxon>Magnoliopsida</taxon>
        <taxon>eudicotyledons</taxon>
        <taxon>Gunneridae</taxon>
        <taxon>Pentapetalae</taxon>
        <taxon>rosids</taxon>
        <taxon>malvids</taxon>
        <taxon>Sapindales</taxon>
        <taxon>Anacardiaceae</taxon>
        <taxon>Pistacia</taxon>
    </lineage>
</organism>
<dbReference type="Proteomes" id="UP001163603">
    <property type="component" value="Chromosome 8"/>
</dbReference>
<name>A0ACC0Y8A6_9ROSI</name>
<gene>
    <name evidence="1" type="ORF">Pint_14028</name>
</gene>
<protein>
    <submittedName>
        <fullName evidence="1">Uncharacterized protein</fullName>
    </submittedName>
</protein>
<proteinExistence type="predicted"/>
<reference evidence="2" key="1">
    <citation type="journal article" date="2023" name="G3 (Bethesda)">
        <title>Genome assembly and association tests identify interacting loci associated with vigor, precocity, and sex in interspecific pistachio rootstocks.</title>
        <authorList>
            <person name="Palmer W."/>
            <person name="Jacygrad E."/>
            <person name="Sagayaradj S."/>
            <person name="Cavanaugh K."/>
            <person name="Han R."/>
            <person name="Bertier L."/>
            <person name="Beede B."/>
            <person name="Kafkas S."/>
            <person name="Golino D."/>
            <person name="Preece J."/>
            <person name="Michelmore R."/>
        </authorList>
    </citation>
    <scope>NUCLEOTIDE SEQUENCE [LARGE SCALE GENOMIC DNA]</scope>
</reference>
<dbReference type="EMBL" id="CM047743">
    <property type="protein sequence ID" value="KAJ0031237.1"/>
    <property type="molecule type" value="Genomic_DNA"/>
</dbReference>
<comment type="caution">
    <text evidence="1">The sequence shown here is derived from an EMBL/GenBank/DDBJ whole genome shotgun (WGS) entry which is preliminary data.</text>
</comment>